<dbReference type="Gene3D" id="3.30.560.10">
    <property type="entry name" value="Glucose Oxidase, domain 3"/>
    <property type="match status" value="1"/>
</dbReference>
<keyword evidence="10" id="KW-1185">Reference proteome</keyword>
<evidence type="ECO:0000256" key="7">
    <source>
        <dbReference type="SAM" id="SignalP"/>
    </source>
</evidence>
<evidence type="ECO:0000256" key="4">
    <source>
        <dbReference type="ARBA" id="ARBA00022827"/>
    </source>
</evidence>
<feature type="signal peptide" evidence="7">
    <location>
        <begin position="1"/>
        <end position="22"/>
    </location>
</feature>
<dbReference type="EMBL" id="JARKIE010000250">
    <property type="protein sequence ID" value="KAJ7661258.1"/>
    <property type="molecule type" value="Genomic_DNA"/>
</dbReference>
<dbReference type="InterPro" id="IPR007867">
    <property type="entry name" value="GMC_OxRtase_C"/>
</dbReference>
<comment type="caution">
    <text evidence="9">The sequence shown here is derived from an EMBL/GenBank/DDBJ whole genome shotgun (WGS) entry which is preliminary data.</text>
</comment>
<feature type="active site" description="Proton donor" evidence="5">
    <location>
        <position position="531"/>
    </location>
</feature>
<evidence type="ECO:0000256" key="2">
    <source>
        <dbReference type="ARBA" id="ARBA00010790"/>
    </source>
</evidence>
<evidence type="ECO:0000256" key="1">
    <source>
        <dbReference type="ARBA" id="ARBA00001974"/>
    </source>
</evidence>
<dbReference type="Proteomes" id="UP001221757">
    <property type="component" value="Unassembled WGS sequence"/>
</dbReference>
<evidence type="ECO:0000256" key="6">
    <source>
        <dbReference type="PIRSR" id="PIRSR000137-2"/>
    </source>
</evidence>
<dbReference type="InterPro" id="IPR012132">
    <property type="entry name" value="GMC_OxRdtase"/>
</dbReference>
<dbReference type="Pfam" id="PF00732">
    <property type="entry name" value="GMC_oxred_N"/>
    <property type="match status" value="1"/>
</dbReference>
<dbReference type="Pfam" id="PF05199">
    <property type="entry name" value="GMC_oxred_C"/>
    <property type="match status" value="1"/>
</dbReference>
<dbReference type="SUPFAM" id="SSF54373">
    <property type="entry name" value="FAD-linked reductases, C-terminal domain"/>
    <property type="match status" value="1"/>
</dbReference>
<dbReference type="SUPFAM" id="SSF51905">
    <property type="entry name" value="FAD/NAD(P)-binding domain"/>
    <property type="match status" value="1"/>
</dbReference>
<feature type="binding site" evidence="6">
    <location>
        <position position="266"/>
    </location>
    <ligand>
        <name>FAD</name>
        <dbReference type="ChEBI" id="CHEBI:57692"/>
    </ligand>
</feature>
<dbReference type="InterPro" id="IPR000172">
    <property type="entry name" value="GMC_OxRdtase_N"/>
</dbReference>
<comment type="cofactor">
    <cofactor evidence="1 6">
        <name>FAD</name>
        <dbReference type="ChEBI" id="CHEBI:57692"/>
    </cofactor>
</comment>
<name>A0AAD7CSZ2_MYCRO</name>
<dbReference type="PANTHER" id="PTHR11552:SF147">
    <property type="entry name" value="CHOLINE DEHYDROGENASE, MITOCHONDRIAL"/>
    <property type="match status" value="1"/>
</dbReference>
<feature type="domain" description="Glucose-methanol-choline oxidoreductase N-terminal" evidence="8">
    <location>
        <begin position="306"/>
        <end position="320"/>
    </location>
</feature>
<proteinExistence type="inferred from homology"/>
<evidence type="ECO:0000313" key="10">
    <source>
        <dbReference type="Proteomes" id="UP001221757"/>
    </source>
</evidence>
<protein>
    <submittedName>
        <fullName evidence="9">Aryl-alcohol oxidase</fullName>
    </submittedName>
</protein>
<dbReference type="InterPro" id="IPR036188">
    <property type="entry name" value="FAD/NAD-bd_sf"/>
</dbReference>
<evidence type="ECO:0000256" key="5">
    <source>
        <dbReference type="PIRSR" id="PIRSR000137-1"/>
    </source>
</evidence>
<keyword evidence="4 6" id="KW-0274">FAD</keyword>
<evidence type="ECO:0000256" key="3">
    <source>
        <dbReference type="ARBA" id="ARBA00022630"/>
    </source>
</evidence>
<reference evidence="9" key="1">
    <citation type="submission" date="2023-03" db="EMBL/GenBank/DDBJ databases">
        <title>Massive genome expansion in bonnet fungi (Mycena s.s.) driven by repeated elements and novel gene families across ecological guilds.</title>
        <authorList>
            <consortium name="Lawrence Berkeley National Laboratory"/>
            <person name="Harder C.B."/>
            <person name="Miyauchi S."/>
            <person name="Viragh M."/>
            <person name="Kuo A."/>
            <person name="Thoen E."/>
            <person name="Andreopoulos B."/>
            <person name="Lu D."/>
            <person name="Skrede I."/>
            <person name="Drula E."/>
            <person name="Henrissat B."/>
            <person name="Morin E."/>
            <person name="Kohler A."/>
            <person name="Barry K."/>
            <person name="LaButti K."/>
            <person name="Morin E."/>
            <person name="Salamov A."/>
            <person name="Lipzen A."/>
            <person name="Mereny Z."/>
            <person name="Hegedus B."/>
            <person name="Baldrian P."/>
            <person name="Stursova M."/>
            <person name="Weitz H."/>
            <person name="Taylor A."/>
            <person name="Grigoriev I.V."/>
            <person name="Nagy L.G."/>
            <person name="Martin F."/>
            <person name="Kauserud H."/>
        </authorList>
    </citation>
    <scope>NUCLEOTIDE SEQUENCE</scope>
    <source>
        <strain evidence="9">CBHHK067</strain>
    </source>
</reference>
<dbReference type="GO" id="GO:0050660">
    <property type="term" value="F:flavin adenine dinucleotide binding"/>
    <property type="evidence" value="ECO:0007669"/>
    <property type="project" value="InterPro"/>
</dbReference>
<feature type="chain" id="PRO_5042249857" evidence="7">
    <location>
        <begin position="23"/>
        <end position="597"/>
    </location>
</feature>
<sequence length="597" mass="64603">MLLAILTRALVLVGFITTQCLCKVYESVADLPSLNYDFVIIGGGTAGNVVANRLTEDGNFSVLVLEAGVSNEGVLDSIVPFFVDNLLGQNIFEWNYTTTAQAGLNSRVLNYPRAHMLGGCSSHNAMFYTRGTVDDFNRYADLTGDPGWSWNEVLQYFFKNEKWSPPADHHDTRGQFDPSVHSTQGINSVSLNGFQWPIFNRNVLQTTKELPDEFPFNLDTNSGKPLGLGWLQWTIGGGMRSSSATSYLAAEFIRRENLHVLLHAQVSSLVNPSNATGKPSFGGVQFLQGSSEHTVTASKEIIMSAGSVGTPNILMHSGIGDQSTLNTLGIPTILHLPSVGQNASDQPFFSASWSVNFNQTLESITQNMTRFNEAFAQWNESHTGPFTAFGPVFVAWLRLPDDSPIFENHTDPSAGSNTPQIELAFSPGMGGLGGGGLGHFVGTGMALVAPASRGSITINSSDPFSPPLIDPGLLTSDFDLFALREALKRAQQFFNATVWRDFIIGPTQDFDSMTSDELDQFIRNTSTPTLHLVGSAGMSARDAGYGVVDPDLLVKGIDGLRIIDASVLPLVPAAHTQAATYVVAERGADLIKQRWRS</sequence>
<gene>
    <name evidence="9" type="ORF">B0H17DRAFT_1094388</name>
</gene>
<feature type="active site" description="Proton acceptor" evidence="5">
    <location>
        <position position="575"/>
    </location>
</feature>
<evidence type="ECO:0000259" key="8">
    <source>
        <dbReference type="PROSITE" id="PS00624"/>
    </source>
</evidence>
<evidence type="ECO:0000313" key="9">
    <source>
        <dbReference type="EMBL" id="KAJ7661258.1"/>
    </source>
</evidence>
<organism evidence="9 10">
    <name type="scientific">Mycena rosella</name>
    <name type="common">Pink bonnet</name>
    <name type="synonym">Agaricus rosellus</name>
    <dbReference type="NCBI Taxonomy" id="1033263"/>
    <lineage>
        <taxon>Eukaryota</taxon>
        <taxon>Fungi</taxon>
        <taxon>Dikarya</taxon>
        <taxon>Basidiomycota</taxon>
        <taxon>Agaricomycotina</taxon>
        <taxon>Agaricomycetes</taxon>
        <taxon>Agaricomycetidae</taxon>
        <taxon>Agaricales</taxon>
        <taxon>Marasmiineae</taxon>
        <taxon>Mycenaceae</taxon>
        <taxon>Mycena</taxon>
    </lineage>
</organism>
<comment type="similarity">
    <text evidence="2">Belongs to the GMC oxidoreductase family.</text>
</comment>
<keyword evidence="7" id="KW-0732">Signal</keyword>
<dbReference type="PANTHER" id="PTHR11552">
    <property type="entry name" value="GLUCOSE-METHANOL-CHOLINE GMC OXIDOREDUCTASE"/>
    <property type="match status" value="1"/>
</dbReference>
<dbReference type="GO" id="GO:0016614">
    <property type="term" value="F:oxidoreductase activity, acting on CH-OH group of donors"/>
    <property type="evidence" value="ECO:0007669"/>
    <property type="project" value="InterPro"/>
</dbReference>
<dbReference type="PIRSF" id="PIRSF000137">
    <property type="entry name" value="Alcohol_oxidase"/>
    <property type="match status" value="1"/>
</dbReference>
<accession>A0AAD7CSZ2</accession>
<dbReference type="PROSITE" id="PS00624">
    <property type="entry name" value="GMC_OXRED_2"/>
    <property type="match status" value="1"/>
</dbReference>
<keyword evidence="3" id="KW-0285">Flavoprotein</keyword>
<dbReference type="Gene3D" id="3.50.50.60">
    <property type="entry name" value="FAD/NAD(P)-binding domain"/>
    <property type="match status" value="1"/>
</dbReference>
<dbReference type="AlphaFoldDB" id="A0AAD7CSZ2"/>